<keyword evidence="3 8" id="KW-0133">Cell shape</keyword>
<dbReference type="Proteomes" id="UP000215559">
    <property type="component" value="Unassembled WGS sequence"/>
</dbReference>
<dbReference type="PANTHER" id="PTHR21198:SF2">
    <property type="entry name" value="GLUTAMATE RACEMASE"/>
    <property type="match status" value="1"/>
</dbReference>
<evidence type="ECO:0000256" key="4">
    <source>
        <dbReference type="ARBA" id="ARBA00022984"/>
    </source>
</evidence>
<keyword evidence="5 8" id="KW-0413">Isomerase</keyword>
<dbReference type="InterPro" id="IPR015942">
    <property type="entry name" value="Asp/Glu/hydantoin_racemase"/>
</dbReference>
<dbReference type="NCBIfam" id="TIGR00067">
    <property type="entry name" value="glut_race"/>
    <property type="match status" value="1"/>
</dbReference>
<dbReference type="GO" id="GO:0009252">
    <property type="term" value="P:peptidoglycan biosynthetic process"/>
    <property type="evidence" value="ECO:0007669"/>
    <property type="project" value="UniProtKB-UniRule"/>
</dbReference>
<dbReference type="HAMAP" id="MF_00258">
    <property type="entry name" value="Glu_racemase"/>
    <property type="match status" value="1"/>
</dbReference>
<feature type="binding site" evidence="8">
    <location>
        <begin position="192"/>
        <end position="193"/>
    </location>
    <ligand>
        <name>substrate</name>
    </ligand>
</feature>
<reference evidence="9 10" key="1">
    <citation type="submission" date="2017-07" db="EMBL/GenBank/DDBJ databases">
        <title>Recovery of genomes from metagenomes via a dereplication, aggregation, and scoring strategy.</title>
        <authorList>
            <person name="Sieber C.M."/>
            <person name="Probst A.J."/>
            <person name="Sharrar A."/>
            <person name="Thomas B.C."/>
            <person name="Hess M."/>
            <person name="Tringe S.G."/>
            <person name="Banfield J.F."/>
        </authorList>
    </citation>
    <scope>NUCLEOTIDE SEQUENCE [LARGE SCALE GENOMIC DNA]</scope>
    <source>
        <strain evidence="9">JGI_Cruoil_03_51_56</strain>
    </source>
</reference>
<dbReference type="AlphaFoldDB" id="A0A235BTP7"/>
<dbReference type="InterPro" id="IPR001920">
    <property type="entry name" value="Asp/Glu_race"/>
</dbReference>
<dbReference type="GO" id="GO:0008360">
    <property type="term" value="P:regulation of cell shape"/>
    <property type="evidence" value="ECO:0007669"/>
    <property type="project" value="UniProtKB-KW"/>
</dbReference>
<dbReference type="GO" id="GO:0008881">
    <property type="term" value="F:glutamate racemase activity"/>
    <property type="evidence" value="ECO:0007669"/>
    <property type="project" value="UniProtKB-UniRule"/>
</dbReference>
<dbReference type="InterPro" id="IPR033134">
    <property type="entry name" value="Asp/Glu_racemase_AS_2"/>
</dbReference>
<dbReference type="SUPFAM" id="SSF53681">
    <property type="entry name" value="Aspartate/glutamate racemase"/>
    <property type="match status" value="2"/>
</dbReference>
<evidence type="ECO:0000256" key="1">
    <source>
        <dbReference type="ARBA" id="ARBA00001602"/>
    </source>
</evidence>
<sequence length="275" mass="29393">MSSASTVPETAPIGVFDSGIGGLTVVRALHTRLPNESIIYFGDTARVPYGTKSAETIVRFAMQDADFLRNRGVKLIVVACHSASSVALPEIVRHFDIPVLGVIEPGARALVAATQNNRVAVIGTRATISSAAYEKAIKALRPDIEILAKPTPLFVPLAEEGWLDGDIAEMVTRRYLSGFIHEGIDALLLGCTHFPLLVPVVNRVLGPSIHLVDSSEETAARAAELLQTRGLLNMQGPARHRYYLSDLTPHFETVGARFLGAPIGEVIRVSIGGAG</sequence>
<dbReference type="InterPro" id="IPR004391">
    <property type="entry name" value="Glu_race"/>
</dbReference>
<comment type="catalytic activity">
    <reaction evidence="1 8">
        <text>L-glutamate = D-glutamate</text>
        <dbReference type="Rhea" id="RHEA:12813"/>
        <dbReference type="ChEBI" id="CHEBI:29985"/>
        <dbReference type="ChEBI" id="CHEBI:29986"/>
        <dbReference type="EC" id="5.1.1.3"/>
    </reaction>
</comment>
<dbReference type="EC" id="5.1.1.3" evidence="2 8"/>
<evidence type="ECO:0000256" key="7">
    <source>
        <dbReference type="ARBA" id="ARBA00070053"/>
    </source>
</evidence>
<dbReference type="PANTHER" id="PTHR21198">
    <property type="entry name" value="GLUTAMATE RACEMASE"/>
    <property type="match status" value="1"/>
</dbReference>
<gene>
    <name evidence="8" type="primary">murI</name>
    <name evidence="9" type="ORF">CH330_04590</name>
</gene>
<dbReference type="GO" id="GO:0071555">
    <property type="term" value="P:cell wall organization"/>
    <property type="evidence" value="ECO:0007669"/>
    <property type="project" value="UniProtKB-KW"/>
</dbReference>
<dbReference type="Gene3D" id="3.40.50.1860">
    <property type="match status" value="2"/>
</dbReference>
<comment type="caution">
    <text evidence="8">Lacks conserved residue(s) required for the propagation of feature annotation.</text>
</comment>
<evidence type="ECO:0000313" key="9">
    <source>
        <dbReference type="EMBL" id="OYD15833.1"/>
    </source>
</evidence>
<accession>A0A235BTP7</accession>
<organism evidence="9 10">
    <name type="scientific">candidate division WOR-3 bacterium JGI_Cruoil_03_51_56</name>
    <dbReference type="NCBI Taxonomy" id="1973747"/>
    <lineage>
        <taxon>Bacteria</taxon>
        <taxon>Bacteria division WOR-3</taxon>
    </lineage>
</organism>
<evidence type="ECO:0000256" key="5">
    <source>
        <dbReference type="ARBA" id="ARBA00023235"/>
    </source>
</evidence>
<protein>
    <recommendedName>
        <fullName evidence="7 8">Glutamate racemase</fullName>
        <ecNumber evidence="2 8">5.1.1.3</ecNumber>
    </recommendedName>
</protein>
<keyword evidence="4 8" id="KW-0573">Peptidoglycan synthesis</keyword>
<comment type="caution">
    <text evidence="9">The sequence shown here is derived from an EMBL/GenBank/DDBJ whole genome shotgun (WGS) entry which is preliminary data.</text>
</comment>
<feature type="binding site" evidence="8">
    <location>
        <begin position="49"/>
        <end position="50"/>
    </location>
    <ligand>
        <name>substrate</name>
    </ligand>
</feature>
<evidence type="ECO:0000256" key="2">
    <source>
        <dbReference type="ARBA" id="ARBA00013090"/>
    </source>
</evidence>
<keyword evidence="6 8" id="KW-0961">Cell wall biogenesis/degradation</keyword>
<evidence type="ECO:0000256" key="6">
    <source>
        <dbReference type="ARBA" id="ARBA00023316"/>
    </source>
</evidence>
<dbReference type="PROSITE" id="PS00924">
    <property type="entry name" value="ASP_GLU_RACEMASE_2"/>
    <property type="match status" value="1"/>
</dbReference>
<dbReference type="Pfam" id="PF01177">
    <property type="entry name" value="Asp_Glu_race"/>
    <property type="match status" value="1"/>
</dbReference>
<dbReference type="EMBL" id="NOZP01000082">
    <property type="protein sequence ID" value="OYD15833.1"/>
    <property type="molecule type" value="Genomic_DNA"/>
</dbReference>
<dbReference type="UniPathway" id="UPA00219"/>
<evidence type="ECO:0000313" key="10">
    <source>
        <dbReference type="Proteomes" id="UP000215559"/>
    </source>
</evidence>
<evidence type="ECO:0000256" key="3">
    <source>
        <dbReference type="ARBA" id="ARBA00022960"/>
    </source>
</evidence>
<feature type="active site" description="Proton donor/acceptor" evidence="8">
    <location>
        <position position="80"/>
    </location>
</feature>
<comment type="function">
    <text evidence="8">Provides the (R)-glutamate required for cell wall biosynthesis.</text>
</comment>
<proteinExistence type="inferred from homology"/>
<feature type="binding site" evidence="8">
    <location>
        <begin position="17"/>
        <end position="18"/>
    </location>
    <ligand>
        <name>substrate</name>
    </ligand>
</feature>
<name>A0A235BTP7_UNCW3</name>
<evidence type="ECO:0000256" key="8">
    <source>
        <dbReference type="HAMAP-Rule" id="MF_00258"/>
    </source>
</evidence>
<feature type="active site" description="Proton donor/acceptor" evidence="8">
    <location>
        <position position="191"/>
    </location>
</feature>
<dbReference type="FunFam" id="3.40.50.1860:FF:000002">
    <property type="entry name" value="Glutamate racemase"/>
    <property type="match status" value="1"/>
</dbReference>
<comment type="similarity">
    <text evidence="8">Belongs to the aspartate/glutamate racemases family.</text>
</comment>
<comment type="pathway">
    <text evidence="8">Cell wall biogenesis; peptidoglycan biosynthesis.</text>
</comment>